<dbReference type="EMBL" id="QRQO01000032">
    <property type="protein sequence ID" value="RHN11759.1"/>
    <property type="molecule type" value="Genomic_DNA"/>
</dbReference>
<accession>A0A374N5J5</accession>
<evidence type="ECO:0000313" key="4">
    <source>
        <dbReference type="Proteomes" id="UP000262524"/>
    </source>
</evidence>
<proteinExistence type="predicted"/>
<gene>
    <name evidence="3" type="ORF">DWZ29_11070</name>
    <name evidence="2" type="ORF">DXD91_14455</name>
</gene>
<organism evidence="2 4">
    <name type="scientific">Anaerobutyricum hallii</name>
    <dbReference type="NCBI Taxonomy" id="39488"/>
    <lineage>
        <taxon>Bacteria</taxon>
        <taxon>Bacillati</taxon>
        <taxon>Bacillota</taxon>
        <taxon>Clostridia</taxon>
        <taxon>Lachnospirales</taxon>
        <taxon>Lachnospiraceae</taxon>
        <taxon>Anaerobutyricum</taxon>
    </lineage>
</organism>
<comment type="caution">
    <text evidence="2">The sequence shown here is derived from an EMBL/GenBank/DDBJ whole genome shotgun (WGS) entry which is preliminary data.</text>
</comment>
<evidence type="ECO:0000313" key="5">
    <source>
        <dbReference type="Proteomes" id="UP000283700"/>
    </source>
</evidence>
<name>A0A374N5J5_9FIRM</name>
<reference evidence="4 5" key="1">
    <citation type="submission" date="2018-08" db="EMBL/GenBank/DDBJ databases">
        <title>A genome reference for cultivated species of the human gut microbiota.</title>
        <authorList>
            <person name="Zou Y."/>
            <person name="Xue W."/>
            <person name="Luo G."/>
        </authorList>
    </citation>
    <scope>NUCLEOTIDE SEQUENCE [LARGE SCALE GENOMIC DNA]</scope>
    <source>
        <strain evidence="3 5">AF31-17AC</strain>
        <strain evidence="2 4">TM10-1AC</strain>
    </source>
</reference>
<dbReference type="Proteomes" id="UP000262524">
    <property type="component" value="Unassembled WGS sequence"/>
</dbReference>
<dbReference type="AlphaFoldDB" id="A0A374N5J5"/>
<evidence type="ECO:0000313" key="3">
    <source>
        <dbReference type="EMBL" id="RHN11759.1"/>
    </source>
</evidence>
<sequence>MLKSKLKNFKQTFVVFLCFMMCLSLFTPVSTFAKCSHKNTTWKTIQKATCKKEGKKIKVCKNCGKSLKTKKIKKTDHLYYLTNYKPTCTTPQFVYHKCKYCGKSYTERVGKPLGHKWSKWKIDTKTLFNKNTKAVRICNRCKKVERKNAKNIKK</sequence>
<dbReference type="EMBL" id="QSOE01000157">
    <property type="protein sequence ID" value="RGI78290.1"/>
    <property type="molecule type" value="Genomic_DNA"/>
</dbReference>
<evidence type="ECO:0000313" key="2">
    <source>
        <dbReference type="EMBL" id="RGI78290.1"/>
    </source>
</evidence>
<protein>
    <submittedName>
        <fullName evidence="2">Uncharacterized protein</fullName>
    </submittedName>
</protein>
<keyword evidence="1" id="KW-0732">Signal</keyword>
<feature type="signal peptide" evidence="1">
    <location>
        <begin position="1"/>
        <end position="33"/>
    </location>
</feature>
<dbReference type="RefSeq" id="WP_117983626.1">
    <property type="nucleotide sequence ID" value="NZ_QRQO01000032.1"/>
</dbReference>
<evidence type="ECO:0000256" key="1">
    <source>
        <dbReference type="SAM" id="SignalP"/>
    </source>
</evidence>
<dbReference type="Proteomes" id="UP000283700">
    <property type="component" value="Unassembled WGS sequence"/>
</dbReference>
<feature type="chain" id="PRO_5036069556" evidence="1">
    <location>
        <begin position="34"/>
        <end position="154"/>
    </location>
</feature>